<feature type="compositionally biased region" description="Basic and acidic residues" evidence="1">
    <location>
        <begin position="17"/>
        <end position="29"/>
    </location>
</feature>
<name>A0A917Z9B5_9ACTN</name>
<protein>
    <submittedName>
        <fullName evidence="2">Uncharacterized protein</fullName>
    </submittedName>
</protein>
<proteinExistence type="predicted"/>
<gene>
    <name evidence="2" type="ORF">GCM10012289_60660</name>
</gene>
<dbReference type="Proteomes" id="UP000646523">
    <property type="component" value="Unassembled WGS sequence"/>
</dbReference>
<evidence type="ECO:0000313" key="2">
    <source>
        <dbReference type="EMBL" id="GGO78511.1"/>
    </source>
</evidence>
<reference evidence="2" key="2">
    <citation type="submission" date="2020-09" db="EMBL/GenBank/DDBJ databases">
        <authorList>
            <person name="Sun Q."/>
            <person name="Zhou Y."/>
        </authorList>
    </citation>
    <scope>NUCLEOTIDE SEQUENCE</scope>
    <source>
        <strain evidence="2">CGMCC 4.7368</strain>
    </source>
</reference>
<dbReference type="EMBL" id="BMNH01000025">
    <property type="protein sequence ID" value="GGO78511.1"/>
    <property type="molecule type" value="Genomic_DNA"/>
</dbReference>
<dbReference type="RefSeq" id="WP_189127619.1">
    <property type="nucleotide sequence ID" value="NZ_BMNH01000025.1"/>
</dbReference>
<feature type="compositionally biased region" description="Basic residues" evidence="1">
    <location>
        <begin position="1"/>
        <end position="16"/>
    </location>
</feature>
<organism evidence="2 3">
    <name type="scientific">Nonomuraea cavernae</name>
    <dbReference type="NCBI Taxonomy" id="2045107"/>
    <lineage>
        <taxon>Bacteria</taxon>
        <taxon>Bacillati</taxon>
        <taxon>Actinomycetota</taxon>
        <taxon>Actinomycetes</taxon>
        <taxon>Streptosporangiales</taxon>
        <taxon>Streptosporangiaceae</taxon>
        <taxon>Nonomuraea</taxon>
    </lineage>
</organism>
<sequence length="75" mass="8161">MASRKKDQHIRTGHSHVRPDTPSHVRGVHEGNAVGNYDRQPGHLPDGRSTAARSTGIAPHDREPIDPDMPNLSPA</sequence>
<accession>A0A917Z9B5</accession>
<comment type="caution">
    <text evidence="2">The sequence shown here is derived from an EMBL/GenBank/DDBJ whole genome shotgun (WGS) entry which is preliminary data.</text>
</comment>
<evidence type="ECO:0000313" key="3">
    <source>
        <dbReference type="Proteomes" id="UP000646523"/>
    </source>
</evidence>
<dbReference type="AlphaFoldDB" id="A0A917Z9B5"/>
<feature type="region of interest" description="Disordered" evidence="1">
    <location>
        <begin position="1"/>
        <end position="75"/>
    </location>
</feature>
<keyword evidence="3" id="KW-1185">Reference proteome</keyword>
<evidence type="ECO:0000256" key="1">
    <source>
        <dbReference type="SAM" id="MobiDB-lite"/>
    </source>
</evidence>
<reference evidence="2" key="1">
    <citation type="journal article" date="2014" name="Int. J. Syst. Evol. Microbiol.">
        <title>Complete genome sequence of Corynebacterium casei LMG S-19264T (=DSM 44701T), isolated from a smear-ripened cheese.</title>
        <authorList>
            <consortium name="US DOE Joint Genome Institute (JGI-PGF)"/>
            <person name="Walter F."/>
            <person name="Albersmeier A."/>
            <person name="Kalinowski J."/>
            <person name="Ruckert C."/>
        </authorList>
    </citation>
    <scope>NUCLEOTIDE SEQUENCE</scope>
    <source>
        <strain evidence="2">CGMCC 4.7368</strain>
    </source>
</reference>